<keyword evidence="5 7" id="KW-0238">DNA-binding</keyword>
<dbReference type="GO" id="GO:0005634">
    <property type="term" value="C:nucleus"/>
    <property type="evidence" value="ECO:0007669"/>
    <property type="project" value="TreeGrafter"/>
</dbReference>
<evidence type="ECO:0000256" key="1">
    <source>
        <dbReference type="ARBA" id="ARBA00007094"/>
    </source>
</evidence>
<dbReference type="Pfam" id="PF05192">
    <property type="entry name" value="MutS_III"/>
    <property type="match status" value="1"/>
</dbReference>
<feature type="domain" description="DNA mismatch repair proteins mutS family" evidence="9">
    <location>
        <begin position="1076"/>
        <end position="1092"/>
    </location>
</feature>
<evidence type="ECO:0000313" key="10">
    <source>
        <dbReference type="EMBL" id="PSC73725.1"/>
    </source>
</evidence>
<dbReference type="Proteomes" id="UP000239649">
    <property type="component" value="Unassembled WGS sequence"/>
</dbReference>
<accession>A0A2P6VI08</accession>
<dbReference type="OrthoDB" id="10252754at2759"/>
<dbReference type="GO" id="GO:0140664">
    <property type="term" value="F:ATP-dependent DNA damage sensor activity"/>
    <property type="evidence" value="ECO:0007669"/>
    <property type="project" value="InterPro"/>
</dbReference>
<feature type="compositionally biased region" description="Low complexity" evidence="8">
    <location>
        <begin position="65"/>
        <end position="74"/>
    </location>
</feature>
<protein>
    <recommendedName>
        <fullName evidence="7">DNA mismatch repair protein</fullName>
    </recommendedName>
</protein>
<dbReference type="Gene3D" id="1.10.1420.10">
    <property type="match status" value="2"/>
</dbReference>
<feature type="region of interest" description="Disordered" evidence="8">
    <location>
        <begin position="1148"/>
        <end position="1183"/>
    </location>
</feature>
<dbReference type="Gene3D" id="3.40.1170.10">
    <property type="entry name" value="DNA repair protein MutS, domain I"/>
    <property type="match status" value="1"/>
</dbReference>
<keyword evidence="2 7" id="KW-0547">Nucleotide-binding</keyword>
<feature type="compositionally biased region" description="Basic residues" evidence="8">
    <location>
        <begin position="1"/>
        <end position="11"/>
    </location>
</feature>
<dbReference type="GO" id="GO:0006298">
    <property type="term" value="P:mismatch repair"/>
    <property type="evidence" value="ECO:0007669"/>
    <property type="project" value="InterPro"/>
</dbReference>
<feature type="region of interest" description="Disordered" evidence="8">
    <location>
        <begin position="324"/>
        <end position="349"/>
    </location>
</feature>
<dbReference type="STRING" id="554055.A0A2P6VI08"/>
<dbReference type="InterPro" id="IPR016151">
    <property type="entry name" value="DNA_mismatch_repair_MutS_N"/>
</dbReference>
<dbReference type="InterPro" id="IPR007696">
    <property type="entry name" value="DNA_mismatch_repair_MutS_core"/>
</dbReference>
<sequence length="1322" mass="136355">MPPKPFFRRKSAATSGGGCDVASGSTAKPKAAPKGKKGTPSKGQRAITNFLVPGFTPGGSRPLSTTAATAAATASDGPGGSPPRAAKRPRLAGDEHQEAGSPAEAAAAATEPQRSRSPPAAAQPGAPRVPVAGAPRPGDVRRALQHKLGVAEPPSPGGGAAAAGSSAAAAVAAVAAGARQALIEPPFVSDPSLPIALAERSKLTPLELQVVELKRAHPGVLLCVEVGYKFKFYGADAEAASRVLGIYAFQDRVFLCATFPTYRLRYHVRRLVHAGHKVGVVRQVETAAIKSAAIKAGDVKSKQPFERKLTALYTRATLEAGELGGLSDDDCGDDEEQQQGGGAAENGAAGAAAGAAAAVARRRRRRRQGAPPQPASYLVCCVEEPAGGGAGGSPGGTGSAAASQQQRGVEVALVAVEPSTGAVLHTQFRDGLIRQELESRLLFATPAELLLGEPLSPETRRLCEHIGEQLGAAPRLETVQAGQYGRSGAAALTSLLEFYGAPLSGGGEGGGAGGDEAPADGASGSRAGGSAAAAGASGQQQLAAAASPAALAALRALPPLVLRALALLVDHLRPFGLEGVLRLGASFQRWEAVQEMRLSANTLRQLQIFSNSLDGGKKGSLLGVMDQTQTAFGRRLMRSWVGKPLRQREAIEARLDAVAELAEQGGSHPVLSRLHGTLRQLGDLERGITRAFHGTTRPADFAALLQTFARLREQLGMPSGAAGAAAHAVVTGAAEAEECADAAAAAGGSADGAPADPSLRGLRSALLRQLFGAAAEPAVAAAARQLLDCMNLEEAAKNDPTTALKDSQRFPEVLRRRRGYGAAQAHLDGLLAGFRRQLQIGNLQFVTLQNQGEYLVEVPPELAGRVPKDWKKVSSVKKAVRFHPPEVLQGLEALELAREHLQAASRAAWRRFLADFAAQYLPFRASVQALAALDCLAGLAALASSPGYTRPALLPPGTPPQLHVQAGRHPVLELLLEARGEQFVPNDTHLQSEGQRCAIITGPNMGGKSCYTRQCALIAIMAQVGSFVPAAAVRLTPLDGIYSRMGAADNLALGRSTFAEELCETSAILQGATDHSLVILDELGRGTSTGDGAAIAEATLAHVVAGQGAPHPLTFFITHYPEVCFRLQQAHPEAVGCYRMAHVEEEEQGGGAAGPAATAQQAQQPVGAEFGRPAQAQAQAQQQEQQAAAAAAELQQQLPHQHRITFLYRLTEGIAPASYGLNVARLAELPPAVVARAGEVAAQQQAAAEQRRAARQAAAAAAACSSGAPASAGAGGELSAAAQQCREFLAAALARGSLDAEAGRRLQARARELLGACGTVGS</sequence>
<evidence type="ECO:0000313" key="11">
    <source>
        <dbReference type="Proteomes" id="UP000239649"/>
    </source>
</evidence>
<dbReference type="EMBL" id="LHPF02000006">
    <property type="protein sequence ID" value="PSC73725.1"/>
    <property type="molecule type" value="Genomic_DNA"/>
</dbReference>
<dbReference type="Pfam" id="PF01624">
    <property type="entry name" value="MutS_I"/>
    <property type="match status" value="1"/>
</dbReference>
<dbReference type="InterPro" id="IPR045076">
    <property type="entry name" value="MutS"/>
</dbReference>
<keyword evidence="6 7" id="KW-0234">DNA repair</keyword>
<dbReference type="SMART" id="SM00534">
    <property type="entry name" value="MUTSac"/>
    <property type="match status" value="1"/>
</dbReference>
<dbReference type="SMART" id="SM00533">
    <property type="entry name" value="MUTSd"/>
    <property type="match status" value="1"/>
</dbReference>
<organism evidence="10 11">
    <name type="scientific">Micractinium conductrix</name>
    <dbReference type="NCBI Taxonomy" id="554055"/>
    <lineage>
        <taxon>Eukaryota</taxon>
        <taxon>Viridiplantae</taxon>
        <taxon>Chlorophyta</taxon>
        <taxon>core chlorophytes</taxon>
        <taxon>Trebouxiophyceae</taxon>
        <taxon>Chlorellales</taxon>
        <taxon>Chlorellaceae</taxon>
        <taxon>Chlorella clade</taxon>
        <taxon>Micractinium</taxon>
    </lineage>
</organism>
<feature type="compositionally biased region" description="Low complexity" evidence="8">
    <location>
        <begin position="515"/>
        <end position="532"/>
    </location>
</feature>
<keyword evidence="11" id="KW-1185">Reference proteome</keyword>
<feature type="compositionally biased region" description="Low complexity" evidence="8">
    <location>
        <begin position="99"/>
        <end position="137"/>
    </location>
</feature>
<dbReference type="Gene3D" id="3.40.50.300">
    <property type="entry name" value="P-loop containing nucleotide triphosphate hydrolases"/>
    <property type="match status" value="1"/>
</dbReference>
<proteinExistence type="inferred from homology"/>
<reference evidence="10 11" key="1">
    <citation type="journal article" date="2018" name="Plant J.">
        <title>Genome sequences of Chlorella sorokiniana UTEX 1602 and Micractinium conductrix SAG 241.80: implications to maltose excretion by a green alga.</title>
        <authorList>
            <person name="Arriola M.B."/>
            <person name="Velmurugan N."/>
            <person name="Zhang Y."/>
            <person name="Plunkett M.H."/>
            <person name="Hondzo H."/>
            <person name="Barney B.M."/>
        </authorList>
    </citation>
    <scope>NUCLEOTIDE SEQUENCE [LARGE SCALE GENOMIC DNA]</scope>
    <source>
        <strain evidence="10 11">SAG 241.80</strain>
    </source>
</reference>
<gene>
    <name evidence="10" type="ORF">C2E20_2893</name>
</gene>
<dbReference type="SUPFAM" id="SSF52540">
    <property type="entry name" value="P-loop containing nucleoside triphosphate hydrolases"/>
    <property type="match status" value="1"/>
</dbReference>
<dbReference type="GO" id="GO:0006312">
    <property type="term" value="P:mitotic recombination"/>
    <property type="evidence" value="ECO:0007669"/>
    <property type="project" value="TreeGrafter"/>
</dbReference>
<keyword evidence="4 7" id="KW-0067">ATP-binding</keyword>
<evidence type="ECO:0000256" key="8">
    <source>
        <dbReference type="SAM" id="MobiDB-lite"/>
    </source>
</evidence>
<evidence type="ECO:0000256" key="6">
    <source>
        <dbReference type="ARBA" id="ARBA00023204"/>
    </source>
</evidence>
<dbReference type="InterPro" id="IPR036187">
    <property type="entry name" value="DNA_mismatch_repair_MutS_sf"/>
</dbReference>
<dbReference type="InterPro" id="IPR027417">
    <property type="entry name" value="P-loop_NTPase"/>
</dbReference>
<evidence type="ECO:0000256" key="5">
    <source>
        <dbReference type="ARBA" id="ARBA00023125"/>
    </source>
</evidence>
<dbReference type="PANTHER" id="PTHR11361">
    <property type="entry name" value="DNA MISMATCH REPAIR PROTEIN MUTS FAMILY MEMBER"/>
    <property type="match status" value="1"/>
</dbReference>
<dbReference type="SUPFAM" id="SSF55271">
    <property type="entry name" value="DNA repair protein MutS, domain I"/>
    <property type="match status" value="1"/>
</dbReference>
<dbReference type="GO" id="GO:0030983">
    <property type="term" value="F:mismatched DNA binding"/>
    <property type="evidence" value="ECO:0007669"/>
    <property type="project" value="UniProtKB-UniRule"/>
</dbReference>
<feature type="region of interest" description="Disordered" evidence="8">
    <location>
        <begin position="507"/>
        <end position="532"/>
    </location>
</feature>
<evidence type="ECO:0000256" key="7">
    <source>
        <dbReference type="PIRNR" id="PIRNR037677"/>
    </source>
</evidence>
<feature type="region of interest" description="Disordered" evidence="8">
    <location>
        <begin position="1"/>
        <end position="138"/>
    </location>
</feature>
<feature type="region of interest" description="Disordered" evidence="8">
    <location>
        <begin position="355"/>
        <end position="374"/>
    </location>
</feature>
<dbReference type="InterPro" id="IPR036678">
    <property type="entry name" value="MutS_con_dom_sf"/>
</dbReference>
<dbReference type="InterPro" id="IPR017261">
    <property type="entry name" value="DNA_mismatch_repair_MutS/MSH"/>
</dbReference>
<name>A0A2P6VI08_9CHLO</name>
<comment type="similarity">
    <text evidence="1">Belongs to the DNA mismatch repair MutS family. MSH3 subfamily.</text>
</comment>
<dbReference type="SUPFAM" id="SSF48334">
    <property type="entry name" value="DNA repair protein MutS, domain III"/>
    <property type="match status" value="1"/>
</dbReference>
<keyword evidence="3 7" id="KW-0227">DNA damage</keyword>
<dbReference type="PANTHER" id="PTHR11361:SF122">
    <property type="entry name" value="DNA MISMATCH REPAIR PROTEIN MSH3"/>
    <property type="match status" value="1"/>
</dbReference>
<dbReference type="GO" id="GO:0005524">
    <property type="term" value="F:ATP binding"/>
    <property type="evidence" value="ECO:0007669"/>
    <property type="project" value="UniProtKB-UniRule"/>
</dbReference>
<comment type="caution">
    <text evidence="10">The sequence shown here is derived from an EMBL/GenBank/DDBJ whole genome shotgun (WGS) entry which is preliminary data.</text>
</comment>
<dbReference type="InterPro" id="IPR000432">
    <property type="entry name" value="DNA_mismatch_repair_MutS_C"/>
</dbReference>
<evidence type="ECO:0000256" key="3">
    <source>
        <dbReference type="ARBA" id="ARBA00022763"/>
    </source>
</evidence>
<dbReference type="PIRSF" id="PIRSF037677">
    <property type="entry name" value="DNA_mis_repair_Msh6"/>
    <property type="match status" value="1"/>
</dbReference>
<dbReference type="Gene3D" id="3.30.420.110">
    <property type="entry name" value="MutS, connector domain"/>
    <property type="match status" value="1"/>
</dbReference>
<evidence type="ECO:0000256" key="4">
    <source>
        <dbReference type="ARBA" id="ARBA00022840"/>
    </source>
</evidence>
<feature type="compositionally biased region" description="Acidic residues" evidence="8">
    <location>
        <begin position="327"/>
        <end position="337"/>
    </location>
</feature>
<evidence type="ECO:0000259" key="9">
    <source>
        <dbReference type="PROSITE" id="PS00486"/>
    </source>
</evidence>
<feature type="compositionally biased region" description="Low complexity" evidence="8">
    <location>
        <begin position="1154"/>
        <end position="1183"/>
    </location>
</feature>
<evidence type="ECO:0000256" key="2">
    <source>
        <dbReference type="ARBA" id="ARBA00022741"/>
    </source>
</evidence>
<dbReference type="Pfam" id="PF00488">
    <property type="entry name" value="MutS_V"/>
    <property type="match status" value="1"/>
</dbReference>
<comment type="function">
    <text evidence="7">Component of the post-replicative DNA mismatch repair system (MMR).</text>
</comment>
<dbReference type="InterPro" id="IPR007695">
    <property type="entry name" value="DNA_mismatch_repair_MutS-lik_N"/>
</dbReference>
<dbReference type="PROSITE" id="PS00486">
    <property type="entry name" value="DNA_MISMATCH_REPAIR_2"/>
    <property type="match status" value="1"/>
</dbReference>
<dbReference type="FunFam" id="3.40.1170.10:FF:000004">
    <property type="entry name" value="DNA mismatch repair protein"/>
    <property type="match status" value="1"/>
</dbReference>